<keyword evidence="6 10" id="KW-0560">Oxidoreductase</keyword>
<evidence type="ECO:0000313" key="10">
    <source>
        <dbReference type="EMBL" id="EDP45809.1"/>
    </source>
</evidence>
<dbReference type="AlphaFoldDB" id="A8PLI4"/>
<dbReference type="NCBIfam" id="TIGR01988">
    <property type="entry name" value="Ubi-OHases"/>
    <property type="match status" value="1"/>
</dbReference>
<dbReference type="InterPro" id="IPR036188">
    <property type="entry name" value="FAD/NAD-bd_sf"/>
</dbReference>
<dbReference type="GO" id="GO:0071949">
    <property type="term" value="F:FAD binding"/>
    <property type="evidence" value="ECO:0007669"/>
    <property type="project" value="InterPro"/>
</dbReference>
<dbReference type="Proteomes" id="UP000054075">
    <property type="component" value="Unassembled WGS sequence"/>
</dbReference>
<comment type="similarity">
    <text evidence="3">Belongs to the UbiH/COQ6 family.</text>
</comment>
<dbReference type="PANTHER" id="PTHR43876:SF7">
    <property type="entry name" value="UBIQUINONE BIOSYNTHESIS MONOOXYGENASE COQ6, MITOCHONDRIAL"/>
    <property type="match status" value="1"/>
</dbReference>
<feature type="domain" description="FAD-binding" evidence="9">
    <location>
        <begin position="24"/>
        <end position="363"/>
    </location>
</feature>
<dbReference type="InterPro" id="IPR010971">
    <property type="entry name" value="UbiH/COQ6"/>
</dbReference>
<dbReference type="Pfam" id="PF01494">
    <property type="entry name" value="FAD_binding_3"/>
    <property type="match status" value="1"/>
</dbReference>
<dbReference type="PRINTS" id="PR00420">
    <property type="entry name" value="RNGMNOXGNASE"/>
</dbReference>
<protein>
    <submittedName>
        <fullName evidence="10">Protein VisC</fullName>
        <ecNumber evidence="10">1.-.-.-</ecNumber>
    </submittedName>
</protein>
<dbReference type="InterPro" id="IPR051205">
    <property type="entry name" value="UbiH/COQ6_monooxygenase"/>
</dbReference>
<dbReference type="SUPFAM" id="SSF51905">
    <property type="entry name" value="FAD/NAD(P)-binding domain"/>
    <property type="match status" value="1"/>
</dbReference>
<evidence type="ECO:0000259" key="9">
    <source>
        <dbReference type="Pfam" id="PF01494"/>
    </source>
</evidence>
<evidence type="ECO:0000256" key="7">
    <source>
        <dbReference type="ARBA" id="ARBA00023033"/>
    </source>
</evidence>
<evidence type="ECO:0000256" key="8">
    <source>
        <dbReference type="ARBA" id="ARBA00065734"/>
    </source>
</evidence>
<dbReference type="FunFam" id="3.50.50.60:FF:000021">
    <property type="entry name" value="Ubiquinone biosynthesis monooxygenase COQ6"/>
    <property type="match status" value="1"/>
</dbReference>
<comment type="cofactor">
    <cofactor evidence="1">
        <name>FAD</name>
        <dbReference type="ChEBI" id="CHEBI:57692"/>
    </cofactor>
</comment>
<dbReference type="GO" id="GO:0004497">
    <property type="term" value="F:monooxygenase activity"/>
    <property type="evidence" value="ECO:0007669"/>
    <property type="project" value="UniProtKB-KW"/>
</dbReference>
<comment type="pathway">
    <text evidence="2">Cofactor biosynthesis; ubiquinone biosynthesis.</text>
</comment>
<reference evidence="10" key="1">
    <citation type="submission" date="2006-04" db="EMBL/GenBank/DDBJ databases">
        <authorList>
            <person name="Seshadri R."/>
            <person name="Federici B.A."/>
        </authorList>
    </citation>
    <scope>NUCLEOTIDE SEQUENCE [LARGE SCALE GENOMIC DNA]</scope>
</reference>
<comment type="caution">
    <text evidence="10">The sequence shown here is derived from an EMBL/GenBank/DDBJ whole genome shotgun (WGS) entry which is preliminary data.</text>
</comment>
<dbReference type="eggNOG" id="COG0654">
    <property type="taxonomic scope" value="Bacteria"/>
</dbReference>
<name>A8PLI4_9COXI</name>
<keyword evidence="7" id="KW-0503">Monooxygenase</keyword>
<dbReference type="Gene3D" id="3.50.50.60">
    <property type="entry name" value="FAD/NAD(P)-binding domain"/>
    <property type="match status" value="2"/>
</dbReference>
<evidence type="ECO:0000256" key="1">
    <source>
        <dbReference type="ARBA" id="ARBA00001974"/>
    </source>
</evidence>
<dbReference type="GO" id="GO:0006744">
    <property type="term" value="P:ubiquinone biosynthetic process"/>
    <property type="evidence" value="ECO:0007669"/>
    <property type="project" value="UniProtKB-UniPathway"/>
</dbReference>
<dbReference type="InterPro" id="IPR002938">
    <property type="entry name" value="FAD-bd"/>
</dbReference>
<dbReference type="PANTHER" id="PTHR43876">
    <property type="entry name" value="UBIQUINONE BIOSYNTHESIS MONOOXYGENASE COQ6, MITOCHONDRIAL"/>
    <property type="match status" value="1"/>
</dbReference>
<evidence type="ECO:0000313" key="11">
    <source>
        <dbReference type="Proteomes" id="UP000054075"/>
    </source>
</evidence>
<evidence type="ECO:0000256" key="3">
    <source>
        <dbReference type="ARBA" id="ARBA00005349"/>
    </source>
</evidence>
<keyword evidence="11" id="KW-1185">Reference proteome</keyword>
<dbReference type="STRING" id="59196.RICGR_0437"/>
<dbReference type="EC" id="1.-.-.-" evidence="10"/>
<evidence type="ECO:0000256" key="4">
    <source>
        <dbReference type="ARBA" id="ARBA00022630"/>
    </source>
</evidence>
<dbReference type="PROSITE" id="PS01304">
    <property type="entry name" value="UBIH"/>
    <property type="match status" value="1"/>
</dbReference>
<proteinExistence type="inferred from homology"/>
<keyword evidence="4" id="KW-0285">Flavoprotein</keyword>
<evidence type="ECO:0000256" key="2">
    <source>
        <dbReference type="ARBA" id="ARBA00004749"/>
    </source>
</evidence>
<keyword evidence="5" id="KW-0274">FAD</keyword>
<organism evidence="10 11">
    <name type="scientific">Rickettsiella grylli</name>
    <dbReference type="NCBI Taxonomy" id="59196"/>
    <lineage>
        <taxon>Bacteria</taxon>
        <taxon>Pseudomonadati</taxon>
        <taxon>Pseudomonadota</taxon>
        <taxon>Gammaproteobacteria</taxon>
        <taxon>Legionellales</taxon>
        <taxon>Coxiellaceae</taxon>
        <taxon>Rickettsiella</taxon>
    </lineage>
</organism>
<accession>A8PLI4</accession>
<dbReference type="UniPathway" id="UPA00232"/>
<dbReference type="InterPro" id="IPR018168">
    <property type="entry name" value="Ubi_Hdrlase_CS"/>
</dbReference>
<gene>
    <name evidence="10" type="ORF">RICGR_0437</name>
</gene>
<dbReference type="GO" id="GO:0016705">
    <property type="term" value="F:oxidoreductase activity, acting on paired donors, with incorporation or reduction of molecular oxygen"/>
    <property type="evidence" value="ECO:0007669"/>
    <property type="project" value="InterPro"/>
</dbReference>
<dbReference type="GO" id="GO:0110142">
    <property type="term" value="C:ubiquinone biosynthesis complex"/>
    <property type="evidence" value="ECO:0007669"/>
    <property type="project" value="UniProtKB-ARBA"/>
</dbReference>
<evidence type="ECO:0000256" key="5">
    <source>
        <dbReference type="ARBA" id="ARBA00022827"/>
    </source>
</evidence>
<sequence>MEARIPALSLFQIAMTLKTIPTDFDIVIVGGGIMGLTLACHLIEKDLKIAIINKETIAQSSNPLTSKLRTIALTLASCSYLKALKVWQRFNEKQYAPFRCMEVWEASQSSQLFVDSADIGEPSLGYIVKNDDLKHALYAQAKTDPELTWITKDALFEMHVEENHIDINLISGLKLRTRLLVGADGDQSKVRQLAGFYSKATDYQQRALIATVKNEWAHENMARQIFLEKGSLAFLPLKNPFMCSIVWSSDPVNVRHLETIDDDLFCSELTQAIEQRLGQVISTSPRLSYPLKIQEVERYVKPRIALIGDCAHIIHPLAGQGANLGLADVQCLARVVVEAKQKGRSISALHTLRRYERERRFHNRLMMGSVDAIKYLFLSTHPVLQKTRQYGLTMINRTTCLKNVIARYAMGSF</sequence>
<dbReference type="EMBL" id="AAQJ02000001">
    <property type="protein sequence ID" value="EDP45809.1"/>
    <property type="molecule type" value="Genomic_DNA"/>
</dbReference>
<comment type="subunit">
    <text evidence="8">Component of the Ubi complex metabolon, which regroups five ubiquinone biosynthesis proteins (UbiE, UbiF, UbiG, UbiH and UbiI) and two accessory factors (UbiK and the lipid-binding protein UbiJ).</text>
</comment>
<reference evidence="10" key="2">
    <citation type="submission" date="2007-10" db="EMBL/GenBank/DDBJ databases">
        <authorList>
            <person name="Myers G.S."/>
        </authorList>
    </citation>
    <scope>NUCLEOTIDE SEQUENCE [LARGE SCALE GENOMIC DNA]</scope>
</reference>
<evidence type="ECO:0000256" key="6">
    <source>
        <dbReference type="ARBA" id="ARBA00023002"/>
    </source>
</evidence>